<organism evidence="10 11">
    <name type="scientific">Persephonella atlantica</name>
    <dbReference type="NCBI Taxonomy" id="2699429"/>
    <lineage>
        <taxon>Bacteria</taxon>
        <taxon>Pseudomonadati</taxon>
        <taxon>Aquificota</taxon>
        <taxon>Aquificia</taxon>
        <taxon>Aquificales</taxon>
        <taxon>Hydrogenothermaceae</taxon>
        <taxon>Persephonella</taxon>
    </lineage>
</organism>
<keyword evidence="4 9" id="KW-0479">Metal-binding</keyword>
<feature type="binding site" evidence="9">
    <location>
        <position position="8"/>
    </location>
    <ligand>
        <name>Mg(2+)</name>
        <dbReference type="ChEBI" id="CHEBI:18420"/>
        <note>catalytic</note>
    </ligand>
</feature>
<comment type="cofactor">
    <cofactor evidence="1 9">
        <name>Mg(2+)</name>
        <dbReference type="ChEBI" id="CHEBI:18420"/>
    </cofactor>
</comment>
<dbReference type="InterPro" id="IPR021127">
    <property type="entry name" value="CRISPR_associated_Cas2"/>
</dbReference>
<reference evidence="10 11" key="1">
    <citation type="journal article" date="2021" name="Syst. Appl. Microbiol.">
        <title>Persephonella atlantica sp. nov.: How to adapt to physico-chemical gradients in high temperature hydrothermal habitats.</title>
        <authorList>
            <person name="Francois D.X."/>
            <person name="Godfroy A."/>
            <person name="Mathien C."/>
            <person name="Aube J."/>
            <person name="Cathalot C."/>
            <person name="Lesongeur F."/>
            <person name="L'Haridon S."/>
            <person name="Philippon X."/>
            <person name="Roussel E.G."/>
        </authorList>
    </citation>
    <scope>NUCLEOTIDE SEQUENCE [LARGE SCALE GENOMIC DNA]</scope>
    <source>
        <strain evidence="10 11">MO1340</strain>
    </source>
</reference>
<comment type="caution">
    <text evidence="10">The sequence shown here is derived from an EMBL/GenBank/DDBJ whole genome shotgun (WGS) entry which is preliminary data.</text>
</comment>
<dbReference type="HAMAP" id="MF_01471">
    <property type="entry name" value="Cas2"/>
    <property type="match status" value="1"/>
</dbReference>
<dbReference type="InterPro" id="IPR019199">
    <property type="entry name" value="Virulence_VapD/CRISPR_Cas2"/>
</dbReference>
<dbReference type="EMBL" id="JAACYA010000002">
    <property type="protein sequence ID" value="MBK3332648.1"/>
    <property type="molecule type" value="Genomic_DNA"/>
</dbReference>
<keyword evidence="8 9" id="KW-0051">Antiviral defense</keyword>
<keyword evidence="3 9" id="KW-0540">Nuclease</keyword>
<gene>
    <name evidence="9 10" type="primary">cas2</name>
    <name evidence="10" type="ORF">GWK41_06170</name>
</gene>
<proteinExistence type="inferred from homology"/>
<keyword evidence="11" id="KW-1185">Reference proteome</keyword>
<evidence type="ECO:0000313" key="11">
    <source>
        <dbReference type="Proteomes" id="UP000772812"/>
    </source>
</evidence>
<evidence type="ECO:0000256" key="7">
    <source>
        <dbReference type="ARBA" id="ARBA00022842"/>
    </source>
</evidence>
<dbReference type="CDD" id="cd09725">
    <property type="entry name" value="Cas2_I_II_III"/>
    <property type="match status" value="1"/>
</dbReference>
<evidence type="ECO:0000256" key="6">
    <source>
        <dbReference type="ARBA" id="ARBA00022801"/>
    </source>
</evidence>
<name>A0ABS1GI85_9AQUI</name>
<keyword evidence="7 9" id="KW-0460">Magnesium</keyword>
<evidence type="ECO:0000256" key="5">
    <source>
        <dbReference type="ARBA" id="ARBA00022759"/>
    </source>
</evidence>
<evidence type="ECO:0000256" key="4">
    <source>
        <dbReference type="ARBA" id="ARBA00022723"/>
    </source>
</evidence>
<evidence type="ECO:0000256" key="8">
    <source>
        <dbReference type="ARBA" id="ARBA00023118"/>
    </source>
</evidence>
<dbReference type="Pfam" id="PF09827">
    <property type="entry name" value="CRISPR_Cas2"/>
    <property type="match status" value="1"/>
</dbReference>
<dbReference type="Gene3D" id="3.30.70.240">
    <property type="match status" value="1"/>
</dbReference>
<sequence>MRFVICYDISNPKVWRKVYKILRSYGIRTQFNVFETTLPEKTVKKIIKESEKCLEEGDKIFAFPIKDYRKIIRIGGEDLLKKNVF</sequence>
<evidence type="ECO:0000256" key="1">
    <source>
        <dbReference type="ARBA" id="ARBA00001946"/>
    </source>
</evidence>
<dbReference type="GO" id="GO:0004519">
    <property type="term" value="F:endonuclease activity"/>
    <property type="evidence" value="ECO:0007669"/>
    <property type="project" value="UniProtKB-KW"/>
</dbReference>
<evidence type="ECO:0000256" key="9">
    <source>
        <dbReference type="HAMAP-Rule" id="MF_01471"/>
    </source>
</evidence>
<dbReference type="PANTHER" id="PTHR34405">
    <property type="entry name" value="CRISPR-ASSOCIATED ENDORIBONUCLEASE CAS2"/>
    <property type="match status" value="1"/>
</dbReference>
<evidence type="ECO:0000256" key="3">
    <source>
        <dbReference type="ARBA" id="ARBA00022722"/>
    </source>
</evidence>
<dbReference type="RefSeq" id="WP_200674068.1">
    <property type="nucleotide sequence ID" value="NZ_JAACYA010000002.1"/>
</dbReference>
<dbReference type="PANTHER" id="PTHR34405:SF3">
    <property type="entry name" value="CRISPR-ASSOCIATED ENDORIBONUCLEASE CAS2 3"/>
    <property type="match status" value="1"/>
</dbReference>
<comment type="subunit">
    <text evidence="9">Homodimer, forms a heterotetramer with a Cas1 homodimer.</text>
</comment>
<dbReference type="Proteomes" id="UP000772812">
    <property type="component" value="Unassembled WGS sequence"/>
</dbReference>
<dbReference type="NCBIfam" id="TIGR01573">
    <property type="entry name" value="cas2"/>
    <property type="match status" value="1"/>
</dbReference>
<protein>
    <recommendedName>
        <fullName evidence="9">CRISPR-associated endoribonuclease Cas2</fullName>
        <ecNumber evidence="9">3.1.-.-</ecNumber>
    </recommendedName>
</protein>
<keyword evidence="5 9" id="KW-0255">Endonuclease</keyword>
<keyword evidence="6 9" id="KW-0378">Hydrolase</keyword>
<dbReference type="EC" id="3.1.-.-" evidence="9"/>
<accession>A0ABS1GI85</accession>
<evidence type="ECO:0000313" key="10">
    <source>
        <dbReference type="EMBL" id="MBK3332648.1"/>
    </source>
</evidence>
<comment type="similarity">
    <text evidence="2 9">Belongs to the CRISPR-associated endoribonuclease Cas2 protein family.</text>
</comment>
<dbReference type="SUPFAM" id="SSF143430">
    <property type="entry name" value="TTP0101/SSO1404-like"/>
    <property type="match status" value="1"/>
</dbReference>
<comment type="function">
    <text evidence="9">CRISPR (clustered regularly interspaced short palindromic repeat), is an adaptive immune system that provides protection against mobile genetic elements (viruses, transposable elements and conjugative plasmids). CRISPR clusters contain sequences complementary to antecedent mobile elements and target invading nucleic acids. CRISPR clusters are transcribed and processed into CRISPR RNA (crRNA). Functions as a ssRNA-specific endoribonuclease. Involved in the integration of spacer DNA into the CRISPR cassette.</text>
</comment>
<evidence type="ECO:0000256" key="2">
    <source>
        <dbReference type="ARBA" id="ARBA00009959"/>
    </source>
</evidence>